<evidence type="ECO:0000313" key="2">
    <source>
        <dbReference type="EMBL" id="AJE81388.1"/>
    </source>
</evidence>
<gene>
    <name evidence="2" type="ORF">SLNWT_1012</name>
</gene>
<dbReference type="Proteomes" id="UP000031523">
    <property type="component" value="Chromosome"/>
</dbReference>
<feature type="domain" description="DUF6895" evidence="1">
    <location>
        <begin position="17"/>
        <end position="295"/>
    </location>
</feature>
<reference evidence="2 3" key="1">
    <citation type="submission" date="2015-01" db="EMBL/GenBank/DDBJ databases">
        <title>Enhanced salinomycin production by adjusting the supply of polyketide extender units in Streptomyce albus DSM 41398.</title>
        <authorList>
            <person name="Lu C."/>
        </authorList>
    </citation>
    <scope>NUCLEOTIDE SEQUENCE [LARGE SCALE GENOMIC DNA]</scope>
    <source>
        <strain evidence="3">ATCC 21838 / DSM 41398 / FERM P-419 / JCM 4703 / NBRC 107858</strain>
    </source>
</reference>
<proteinExistence type="predicted"/>
<name>A0A0B5EGX9_STRA4</name>
<evidence type="ECO:0000313" key="3">
    <source>
        <dbReference type="Proteomes" id="UP000031523"/>
    </source>
</evidence>
<accession>A0A0B5EGX9</accession>
<dbReference type="AlphaFoldDB" id="A0A0B5EGX9"/>
<dbReference type="KEGG" id="sals:SLNWT_1012"/>
<dbReference type="InterPro" id="IPR054190">
    <property type="entry name" value="DUF6895"/>
</dbReference>
<protein>
    <recommendedName>
        <fullName evidence="1">DUF6895 domain-containing protein</fullName>
    </recommendedName>
</protein>
<keyword evidence="3" id="KW-1185">Reference proteome</keyword>
<dbReference type="Pfam" id="PF21836">
    <property type="entry name" value="DUF6895"/>
    <property type="match status" value="1"/>
</dbReference>
<sequence length="321" mass="35462">MSGPGPGLLPDLDQLALRALSWARDRESDFRLPEDPTDPAHPRDRTLRPLAELAQLSHTVARVSEPGSRREVRARALFAFAWRETAEGEVLAALARREPFATYPLEMYAAFAEAGLRHPGFEHQVRRLTGTRQWRLAERDATRTLAVLHAERTLGLSPHRDQAAAQSATWLGGLAEPWSFTTQSGYAATHHVFHLTDWGTRPAGLPPEVREHLRLWLPAWLACTAEAGDWDLTGELLAVAAVLDEEPPGLAAAWHTLARAQRPDGALPHSRELAERAPGDFVHSYHATLVLALAASLTLHHHRRRTREPAATLPASLLEAT</sequence>
<evidence type="ECO:0000259" key="1">
    <source>
        <dbReference type="Pfam" id="PF21836"/>
    </source>
</evidence>
<dbReference type="EMBL" id="CP010519">
    <property type="protein sequence ID" value="AJE81388.1"/>
    <property type="molecule type" value="Genomic_DNA"/>
</dbReference>
<organism evidence="2 3">
    <name type="scientific">Streptomyces albus (strain ATCC 21838 / DSM 41398 / FERM P-419 / JCM 4703 / NBRC 107858)</name>
    <dbReference type="NCBI Taxonomy" id="1081613"/>
    <lineage>
        <taxon>Bacteria</taxon>
        <taxon>Bacillati</taxon>
        <taxon>Actinomycetota</taxon>
        <taxon>Actinomycetes</taxon>
        <taxon>Kitasatosporales</taxon>
        <taxon>Streptomycetaceae</taxon>
        <taxon>Streptomyces</taxon>
    </lineage>
</organism>